<evidence type="ECO:0000256" key="1">
    <source>
        <dbReference type="SAM" id="MobiDB-lite"/>
    </source>
</evidence>
<accession>A0AAV2HA45</accession>
<feature type="compositionally biased region" description="Polar residues" evidence="1">
    <location>
        <begin position="238"/>
        <end position="250"/>
    </location>
</feature>
<comment type="caution">
    <text evidence="2">The sequence shown here is derived from an EMBL/GenBank/DDBJ whole genome shotgun (WGS) entry which is preliminary data.</text>
</comment>
<gene>
    <name evidence="2" type="ORF">GSLYS_00004377001</name>
</gene>
<dbReference type="Proteomes" id="UP001497497">
    <property type="component" value="Unassembled WGS sequence"/>
</dbReference>
<feature type="region of interest" description="Disordered" evidence="1">
    <location>
        <begin position="1"/>
        <end position="49"/>
    </location>
</feature>
<proteinExistence type="predicted"/>
<feature type="region of interest" description="Disordered" evidence="1">
    <location>
        <begin position="193"/>
        <end position="252"/>
    </location>
</feature>
<sequence length="373" mass="41377">MEAQHDESCFQDNANSNSKPKDLPINPKRYFSPAPDEMATHSNPCAETPRIIHPNTFAAETGELASTQRHVTGTGIHVVDIGHNSADQSAHHRHVLKGGSVHAGAQTGVTRKHQQRVEYFVDGRSDEVNFRSAKPGTDCVRTDVSGFNWRWLCVVLALTAALVHTHVRVSRLESVVDKLGILTDGCKHETLDVQSGRSVNRPKESREAWPSPGATPRGLFHISDKDIPNKDAIGPRGYSNTARSTVTGSRKNAMGEIINGNKDSEIKNQQYVSRHRLPHLGISNASTKLQFLHGILEQNMNKTDSVEVAKTHINSEHSAETPQVALTNLQQKFGGQGERLYARKKRSAKPLKQNVREKFDQYCQDNWNPGRSE</sequence>
<reference evidence="2 3" key="1">
    <citation type="submission" date="2024-04" db="EMBL/GenBank/DDBJ databases">
        <authorList>
            <consortium name="Genoscope - CEA"/>
            <person name="William W."/>
        </authorList>
    </citation>
    <scope>NUCLEOTIDE SEQUENCE [LARGE SCALE GENOMIC DNA]</scope>
</reference>
<protein>
    <submittedName>
        <fullName evidence="2">Uncharacterized protein</fullName>
    </submittedName>
</protein>
<organism evidence="2 3">
    <name type="scientific">Lymnaea stagnalis</name>
    <name type="common">Great pond snail</name>
    <name type="synonym">Helix stagnalis</name>
    <dbReference type="NCBI Taxonomy" id="6523"/>
    <lineage>
        <taxon>Eukaryota</taxon>
        <taxon>Metazoa</taxon>
        <taxon>Spiralia</taxon>
        <taxon>Lophotrochozoa</taxon>
        <taxon>Mollusca</taxon>
        <taxon>Gastropoda</taxon>
        <taxon>Heterobranchia</taxon>
        <taxon>Euthyneura</taxon>
        <taxon>Panpulmonata</taxon>
        <taxon>Hygrophila</taxon>
        <taxon>Lymnaeoidea</taxon>
        <taxon>Lymnaeidae</taxon>
        <taxon>Lymnaea</taxon>
    </lineage>
</organism>
<dbReference type="EMBL" id="CAXITT010000065">
    <property type="protein sequence ID" value="CAL1530244.1"/>
    <property type="molecule type" value="Genomic_DNA"/>
</dbReference>
<evidence type="ECO:0000313" key="2">
    <source>
        <dbReference type="EMBL" id="CAL1530244.1"/>
    </source>
</evidence>
<keyword evidence="3" id="KW-1185">Reference proteome</keyword>
<dbReference type="AlphaFoldDB" id="A0AAV2HA45"/>
<name>A0AAV2HA45_LYMST</name>
<evidence type="ECO:0000313" key="3">
    <source>
        <dbReference type="Proteomes" id="UP001497497"/>
    </source>
</evidence>